<keyword evidence="5 9" id="KW-0812">Transmembrane</keyword>
<feature type="transmembrane region" description="Helical" evidence="9">
    <location>
        <begin position="351"/>
        <end position="369"/>
    </location>
</feature>
<comment type="similarity">
    <text evidence="2">Belongs to the binding-protein-dependent transport system permease family. FecCD subfamily.</text>
</comment>
<evidence type="ECO:0000256" key="7">
    <source>
        <dbReference type="ARBA" id="ARBA00023136"/>
    </source>
</evidence>
<evidence type="ECO:0000256" key="4">
    <source>
        <dbReference type="ARBA" id="ARBA00022475"/>
    </source>
</evidence>
<feature type="transmembrane region" description="Helical" evidence="9">
    <location>
        <begin position="237"/>
        <end position="259"/>
    </location>
</feature>
<keyword evidence="11" id="KW-1185">Reference proteome</keyword>
<dbReference type="Pfam" id="PF01032">
    <property type="entry name" value="FecCD"/>
    <property type="match status" value="1"/>
</dbReference>
<feature type="transmembrane region" description="Helical" evidence="9">
    <location>
        <begin position="162"/>
        <end position="180"/>
    </location>
</feature>
<dbReference type="PANTHER" id="PTHR30472:SF1">
    <property type="entry name" value="FE(3+) DICITRATE TRANSPORT SYSTEM PERMEASE PROTEIN FECC-RELATED"/>
    <property type="match status" value="1"/>
</dbReference>
<evidence type="ECO:0000256" key="8">
    <source>
        <dbReference type="SAM" id="MobiDB-lite"/>
    </source>
</evidence>
<evidence type="ECO:0000256" key="1">
    <source>
        <dbReference type="ARBA" id="ARBA00004651"/>
    </source>
</evidence>
<evidence type="ECO:0000256" key="2">
    <source>
        <dbReference type="ARBA" id="ARBA00007935"/>
    </source>
</evidence>
<dbReference type="InterPro" id="IPR000522">
    <property type="entry name" value="ABC_transptr_permease_BtuC"/>
</dbReference>
<keyword evidence="3" id="KW-0813">Transport</keyword>
<gene>
    <name evidence="10" type="ORF">ACFSW7_07480</name>
</gene>
<dbReference type="PANTHER" id="PTHR30472">
    <property type="entry name" value="FERRIC ENTEROBACTIN TRANSPORT SYSTEM PERMEASE PROTEIN"/>
    <property type="match status" value="1"/>
</dbReference>
<feature type="transmembrane region" description="Helical" evidence="9">
    <location>
        <begin position="192"/>
        <end position="211"/>
    </location>
</feature>
<dbReference type="SUPFAM" id="SSF81345">
    <property type="entry name" value="ABC transporter involved in vitamin B12 uptake, BtuC"/>
    <property type="match status" value="1"/>
</dbReference>
<feature type="transmembrane region" description="Helical" evidence="9">
    <location>
        <begin position="296"/>
        <end position="316"/>
    </location>
</feature>
<dbReference type="Gene3D" id="1.10.3470.10">
    <property type="entry name" value="ABC transporter involved in vitamin B12 uptake, BtuC"/>
    <property type="match status" value="1"/>
</dbReference>
<organism evidence="10 11">
    <name type="scientific">Gulosibacter faecalis</name>
    <dbReference type="NCBI Taxonomy" id="272240"/>
    <lineage>
        <taxon>Bacteria</taxon>
        <taxon>Bacillati</taxon>
        <taxon>Actinomycetota</taxon>
        <taxon>Actinomycetes</taxon>
        <taxon>Micrococcales</taxon>
        <taxon>Microbacteriaceae</taxon>
        <taxon>Gulosibacter</taxon>
    </lineage>
</organism>
<dbReference type="EMBL" id="JBHUNE010000006">
    <property type="protein sequence ID" value="MFD2758217.1"/>
    <property type="molecule type" value="Genomic_DNA"/>
</dbReference>
<evidence type="ECO:0000313" key="10">
    <source>
        <dbReference type="EMBL" id="MFD2758217.1"/>
    </source>
</evidence>
<feature type="transmembrane region" description="Helical" evidence="9">
    <location>
        <begin position="106"/>
        <end position="123"/>
    </location>
</feature>
<accession>A0ABW5UX05</accession>
<dbReference type="RefSeq" id="WP_019619674.1">
    <property type="nucleotide sequence ID" value="NZ_JBHUNE010000006.1"/>
</dbReference>
<reference evidence="11" key="1">
    <citation type="journal article" date="2019" name="Int. J. Syst. Evol. Microbiol.">
        <title>The Global Catalogue of Microorganisms (GCM) 10K type strain sequencing project: providing services to taxonomists for standard genome sequencing and annotation.</title>
        <authorList>
            <consortium name="The Broad Institute Genomics Platform"/>
            <consortium name="The Broad Institute Genome Sequencing Center for Infectious Disease"/>
            <person name="Wu L."/>
            <person name="Ma J."/>
        </authorList>
    </citation>
    <scope>NUCLEOTIDE SEQUENCE [LARGE SCALE GENOMIC DNA]</scope>
    <source>
        <strain evidence="11">TISTR 1514</strain>
    </source>
</reference>
<comment type="subcellular location">
    <subcellularLocation>
        <location evidence="1">Cell membrane</location>
        <topology evidence="1">Multi-pass membrane protein</topology>
    </subcellularLocation>
</comment>
<feature type="transmembrane region" description="Helical" evidence="9">
    <location>
        <begin position="323"/>
        <end position="345"/>
    </location>
</feature>
<protein>
    <submittedName>
        <fullName evidence="10">FecCD family ABC transporter permease</fullName>
    </submittedName>
</protein>
<keyword evidence="6 9" id="KW-1133">Transmembrane helix</keyword>
<name>A0ABW5UX05_9MICO</name>
<feature type="transmembrane region" description="Helical" evidence="9">
    <location>
        <begin position="271"/>
        <end position="290"/>
    </location>
</feature>
<evidence type="ECO:0000256" key="3">
    <source>
        <dbReference type="ARBA" id="ARBA00022448"/>
    </source>
</evidence>
<keyword evidence="4" id="KW-1003">Cell membrane</keyword>
<feature type="transmembrane region" description="Helical" evidence="9">
    <location>
        <begin position="135"/>
        <end position="156"/>
    </location>
</feature>
<feature type="region of interest" description="Disordered" evidence="8">
    <location>
        <begin position="1"/>
        <end position="47"/>
    </location>
</feature>
<sequence length="377" mass="38332">MVSTQDSDAPNPDGQGPAAQGPANHDAGRTSPLARTRRSAPGSGAATKHPGRWLLLIGVLVVGLFPVSLVVGTVDVSFADAWNAYFDFDATNTSHLLVREVRMPRTVLAIIIGVALGAAGVVMQAITRNPLAEPGLLGVNAGVTFTVAVAIAYFGFGTLTASMVFGFLGAGLTGAAVYVLGGVHKGASPVRLVLAGAAVNVVLLASTRIILVNVDTDVFDRFRTWTVGSLEGRGVELLLPTGGAVLVGFLIAFALSGALDASVLGQDLSRALGANPTVVLSFAALSIIVMCGSATAAAGPISFVGLTAPFVGRLLVGLNHRRLIPATALIAAAVVLVADLAGRLIVPSGEIGVGIMVSLIGAPTFIAIVRRRKIAQL</sequence>
<dbReference type="CDD" id="cd06550">
    <property type="entry name" value="TM_ABC_iron-siderophores_like"/>
    <property type="match status" value="1"/>
</dbReference>
<evidence type="ECO:0000313" key="11">
    <source>
        <dbReference type="Proteomes" id="UP001597492"/>
    </source>
</evidence>
<proteinExistence type="inferred from homology"/>
<evidence type="ECO:0000256" key="9">
    <source>
        <dbReference type="SAM" id="Phobius"/>
    </source>
</evidence>
<dbReference type="InterPro" id="IPR037294">
    <property type="entry name" value="ABC_BtuC-like"/>
</dbReference>
<feature type="transmembrane region" description="Helical" evidence="9">
    <location>
        <begin position="53"/>
        <end position="74"/>
    </location>
</feature>
<comment type="caution">
    <text evidence="10">The sequence shown here is derived from an EMBL/GenBank/DDBJ whole genome shotgun (WGS) entry which is preliminary data.</text>
</comment>
<dbReference type="Proteomes" id="UP001597492">
    <property type="component" value="Unassembled WGS sequence"/>
</dbReference>
<evidence type="ECO:0000256" key="6">
    <source>
        <dbReference type="ARBA" id="ARBA00022989"/>
    </source>
</evidence>
<keyword evidence="7 9" id="KW-0472">Membrane</keyword>
<evidence type="ECO:0000256" key="5">
    <source>
        <dbReference type="ARBA" id="ARBA00022692"/>
    </source>
</evidence>